<feature type="region of interest" description="Disordered" evidence="1">
    <location>
        <begin position="79"/>
        <end position="108"/>
    </location>
</feature>
<keyword evidence="3" id="KW-1185">Reference proteome</keyword>
<feature type="compositionally biased region" description="Gly residues" evidence="1">
    <location>
        <begin position="98"/>
        <end position="108"/>
    </location>
</feature>
<comment type="caution">
    <text evidence="2">The sequence shown here is derived from an EMBL/GenBank/DDBJ whole genome shotgun (WGS) entry which is preliminary data.</text>
</comment>
<name>A0A5N5HUK4_9ROSA</name>
<reference evidence="2 3" key="3">
    <citation type="submission" date="2019-11" db="EMBL/GenBank/DDBJ databases">
        <title>A de novo genome assembly of a pear dwarfing rootstock.</title>
        <authorList>
            <person name="Wang F."/>
            <person name="Wang J."/>
            <person name="Li S."/>
            <person name="Zhang Y."/>
            <person name="Fang M."/>
            <person name="Ma L."/>
            <person name="Zhao Y."/>
            <person name="Jiang S."/>
        </authorList>
    </citation>
    <scope>NUCLEOTIDE SEQUENCE [LARGE SCALE GENOMIC DNA]</scope>
    <source>
        <strain evidence="2">S2</strain>
        <tissue evidence="2">Leaf</tissue>
    </source>
</reference>
<sequence>MSEVIWYMAQMSIPYMLITRRRSVTNAPPALSAFTAPAVSAPLTGEPTPLIEGTATASQVLVSSTSLVSVQLLNVRQPHRRRRDLEPSIHTSLSYRVEGGGSQPGFGK</sequence>
<gene>
    <name evidence="2" type="ORF">D8674_020702</name>
</gene>
<organism evidence="2 3">
    <name type="scientific">Pyrus ussuriensis x Pyrus communis</name>
    <dbReference type="NCBI Taxonomy" id="2448454"/>
    <lineage>
        <taxon>Eukaryota</taxon>
        <taxon>Viridiplantae</taxon>
        <taxon>Streptophyta</taxon>
        <taxon>Embryophyta</taxon>
        <taxon>Tracheophyta</taxon>
        <taxon>Spermatophyta</taxon>
        <taxon>Magnoliopsida</taxon>
        <taxon>eudicotyledons</taxon>
        <taxon>Gunneridae</taxon>
        <taxon>Pentapetalae</taxon>
        <taxon>rosids</taxon>
        <taxon>fabids</taxon>
        <taxon>Rosales</taxon>
        <taxon>Rosaceae</taxon>
        <taxon>Amygdaloideae</taxon>
        <taxon>Maleae</taxon>
        <taxon>Pyrus</taxon>
    </lineage>
</organism>
<reference evidence="3" key="2">
    <citation type="submission" date="2019-10" db="EMBL/GenBank/DDBJ databases">
        <title>A de novo genome assembly of a pear dwarfing rootstock.</title>
        <authorList>
            <person name="Wang F."/>
            <person name="Wang J."/>
            <person name="Li S."/>
            <person name="Zhang Y."/>
            <person name="Fang M."/>
            <person name="Ma L."/>
            <person name="Zhao Y."/>
            <person name="Jiang S."/>
        </authorList>
    </citation>
    <scope>NUCLEOTIDE SEQUENCE [LARGE SCALE GENOMIC DNA]</scope>
</reference>
<reference evidence="2 3" key="1">
    <citation type="submission" date="2019-09" db="EMBL/GenBank/DDBJ databases">
        <authorList>
            <person name="Ou C."/>
        </authorList>
    </citation>
    <scope>NUCLEOTIDE SEQUENCE [LARGE SCALE GENOMIC DNA]</scope>
    <source>
        <strain evidence="2">S2</strain>
        <tissue evidence="2">Leaf</tissue>
    </source>
</reference>
<dbReference type="AlphaFoldDB" id="A0A5N5HUK4"/>
<evidence type="ECO:0000313" key="2">
    <source>
        <dbReference type="EMBL" id="KAB2627084.1"/>
    </source>
</evidence>
<evidence type="ECO:0000313" key="3">
    <source>
        <dbReference type="Proteomes" id="UP000327157"/>
    </source>
</evidence>
<dbReference type="Proteomes" id="UP000327157">
    <property type="component" value="Chromosome 2"/>
</dbReference>
<evidence type="ECO:0000256" key="1">
    <source>
        <dbReference type="SAM" id="MobiDB-lite"/>
    </source>
</evidence>
<proteinExistence type="predicted"/>
<dbReference type="EMBL" id="SMOL01000157">
    <property type="protein sequence ID" value="KAB2627084.1"/>
    <property type="molecule type" value="Genomic_DNA"/>
</dbReference>
<protein>
    <submittedName>
        <fullName evidence="2">Uncharacterized protein</fullName>
    </submittedName>
</protein>
<accession>A0A5N5HUK4</accession>